<name>A0AA38SKS9_9ASTR</name>
<evidence type="ECO:0000313" key="3">
    <source>
        <dbReference type="Proteomes" id="UP001172457"/>
    </source>
</evidence>
<dbReference type="EMBL" id="JARYMX010000006">
    <property type="protein sequence ID" value="KAJ9544213.1"/>
    <property type="molecule type" value="Genomic_DNA"/>
</dbReference>
<feature type="domain" description="Reverse transcriptase Ty1/copia-type" evidence="1">
    <location>
        <begin position="2"/>
        <end position="130"/>
    </location>
</feature>
<dbReference type="SUPFAM" id="SSF56672">
    <property type="entry name" value="DNA/RNA polymerases"/>
    <property type="match status" value="1"/>
</dbReference>
<dbReference type="InterPro" id="IPR043502">
    <property type="entry name" value="DNA/RNA_pol_sf"/>
</dbReference>
<dbReference type="AlphaFoldDB" id="A0AA38SKS9"/>
<accession>A0AA38SKS9</accession>
<dbReference type="Pfam" id="PF07727">
    <property type="entry name" value="RVT_2"/>
    <property type="match status" value="1"/>
</dbReference>
<protein>
    <recommendedName>
        <fullName evidence="1">Reverse transcriptase Ty1/copia-type domain-containing protein</fullName>
    </recommendedName>
</protein>
<dbReference type="Proteomes" id="UP001172457">
    <property type="component" value="Chromosome 6"/>
</dbReference>
<evidence type="ECO:0000259" key="1">
    <source>
        <dbReference type="Pfam" id="PF07727"/>
    </source>
</evidence>
<gene>
    <name evidence="2" type="ORF">OSB04_023920</name>
</gene>
<proteinExistence type="predicted"/>
<comment type="caution">
    <text evidence="2">The sequence shown here is derived from an EMBL/GenBank/DDBJ whole genome shotgun (WGS) entry which is preliminary data.</text>
</comment>
<keyword evidence="3" id="KW-1185">Reference proteome</keyword>
<evidence type="ECO:0000313" key="2">
    <source>
        <dbReference type="EMBL" id="KAJ9544213.1"/>
    </source>
</evidence>
<reference evidence="2" key="1">
    <citation type="submission" date="2023-03" db="EMBL/GenBank/DDBJ databases">
        <title>Chromosome-scale reference genome and RAD-based genetic map of yellow starthistle (Centaurea solstitialis) reveal putative structural variation and QTLs associated with invader traits.</title>
        <authorList>
            <person name="Reatini B."/>
            <person name="Cang F.A."/>
            <person name="Jiang Q."/>
            <person name="Mckibben M.T.W."/>
            <person name="Barker M.S."/>
            <person name="Rieseberg L.H."/>
            <person name="Dlugosch K.M."/>
        </authorList>
    </citation>
    <scope>NUCLEOTIDE SEQUENCE</scope>
    <source>
        <strain evidence="2">CAN-66</strain>
        <tissue evidence="2">Leaf</tissue>
    </source>
</reference>
<dbReference type="InterPro" id="IPR013103">
    <property type="entry name" value="RVT_2"/>
</dbReference>
<sequence>MWVFRNKKDEQCVVVRNKARLVVQGYCQEEGIDYEETFAPVARLEAIQIFLAFAAHRGFKVFQMDVKSAFLNGKLKEEVYVKQPPGFENEKYPNHVYFLNKALYGLKQGPRAWYERLSTFLTSNGFHRERFEMSMMGKRTFFLGLQVKQSSERIFINQSKYVQDLLKKYKLNHASPMRTPMVFGLKLHKDLSGQSVECKLYRCMIGLLFYLTASSPCWVFVGSSYQSDTKNTVDLNPNWKRYTIKPINQTDQKFSQSNQTGLILAEAIRIKNPKKLSTDLLFIYSIN</sequence>
<organism evidence="2 3">
    <name type="scientific">Centaurea solstitialis</name>
    <name type="common">yellow star-thistle</name>
    <dbReference type="NCBI Taxonomy" id="347529"/>
    <lineage>
        <taxon>Eukaryota</taxon>
        <taxon>Viridiplantae</taxon>
        <taxon>Streptophyta</taxon>
        <taxon>Embryophyta</taxon>
        <taxon>Tracheophyta</taxon>
        <taxon>Spermatophyta</taxon>
        <taxon>Magnoliopsida</taxon>
        <taxon>eudicotyledons</taxon>
        <taxon>Gunneridae</taxon>
        <taxon>Pentapetalae</taxon>
        <taxon>asterids</taxon>
        <taxon>campanulids</taxon>
        <taxon>Asterales</taxon>
        <taxon>Asteraceae</taxon>
        <taxon>Carduoideae</taxon>
        <taxon>Cardueae</taxon>
        <taxon>Centaureinae</taxon>
        <taxon>Centaurea</taxon>
    </lineage>
</organism>